<dbReference type="PANTHER" id="PTHR42928">
    <property type="entry name" value="TRICARBOXYLATE-BINDING PROTEIN"/>
    <property type="match status" value="1"/>
</dbReference>
<dbReference type="PANTHER" id="PTHR42928:SF5">
    <property type="entry name" value="BLR1237 PROTEIN"/>
    <property type="match status" value="1"/>
</dbReference>
<name>A0A1I2BSY5_9BURK</name>
<feature type="signal peptide" evidence="2">
    <location>
        <begin position="1"/>
        <end position="29"/>
    </location>
</feature>
<dbReference type="InterPro" id="IPR005064">
    <property type="entry name" value="BUG"/>
</dbReference>
<evidence type="ECO:0000256" key="1">
    <source>
        <dbReference type="ARBA" id="ARBA00006987"/>
    </source>
</evidence>
<proteinExistence type="inferred from homology"/>
<dbReference type="PIRSF" id="PIRSF017082">
    <property type="entry name" value="YflP"/>
    <property type="match status" value="1"/>
</dbReference>
<keyword evidence="4" id="KW-1185">Reference proteome</keyword>
<dbReference type="STRING" id="1177982.SAMN04489711_103173"/>
<keyword evidence="2" id="KW-0732">Signal</keyword>
<dbReference type="PROSITE" id="PS51318">
    <property type="entry name" value="TAT"/>
    <property type="match status" value="1"/>
</dbReference>
<feature type="chain" id="PRO_5011629680" evidence="2">
    <location>
        <begin position="30"/>
        <end position="352"/>
    </location>
</feature>
<dbReference type="EMBL" id="FONX01000003">
    <property type="protein sequence ID" value="SFE59018.1"/>
    <property type="molecule type" value="Genomic_DNA"/>
</dbReference>
<comment type="similarity">
    <text evidence="1">Belongs to the UPF0065 (bug) family.</text>
</comment>
<organism evidence="3 4">
    <name type="scientific">Paracidovorax wautersii</name>
    <dbReference type="NCBI Taxonomy" id="1177982"/>
    <lineage>
        <taxon>Bacteria</taxon>
        <taxon>Pseudomonadati</taxon>
        <taxon>Pseudomonadota</taxon>
        <taxon>Betaproteobacteria</taxon>
        <taxon>Burkholderiales</taxon>
        <taxon>Comamonadaceae</taxon>
        <taxon>Paracidovorax</taxon>
    </lineage>
</organism>
<dbReference type="OrthoDB" id="8678477at2"/>
<reference evidence="4" key="1">
    <citation type="submission" date="2016-10" db="EMBL/GenBank/DDBJ databases">
        <authorList>
            <person name="Varghese N."/>
            <person name="Submissions S."/>
        </authorList>
    </citation>
    <scope>NUCLEOTIDE SEQUENCE [LARGE SCALE GENOMIC DNA]</scope>
    <source>
        <strain evidence="4">DSM 27981</strain>
    </source>
</reference>
<gene>
    <name evidence="3" type="ORF">SAMN04489711_103173</name>
</gene>
<sequence>MKLSRRTWLAASLASTALPLALFGTSALAQPAGAAKAAATPAASAVPATPGWPSRPLRIIVGFPPGSSPDLTARTFADPLSQALGQPVIVENKVGAGGNIGADAVAKATDGHTIGLFINGNLTIARLINSHVPYDPHKDLAPLSLIGVSPLVLTAPVSQPDVPAGADGRAFLEAARRAGDRWSYGTPGVGTVGHLGTELLKARAGIAPVHVPYPGYPQVATAMLGGQLQMALLPPALALAQERAGKLRLIGVTSSGRSSLAPGVPSMAEVGVKDFNLEIWNAFAAPASMPAPVRARLAATLANIARTPDVRAKLFQQGWQTVGSSPEGLANRIDADTAVLGRVIRERGIRQE</sequence>
<dbReference type="Proteomes" id="UP000199119">
    <property type="component" value="Unassembled WGS sequence"/>
</dbReference>
<dbReference type="AlphaFoldDB" id="A0A1I2BSY5"/>
<dbReference type="RefSeq" id="WP_092938476.1">
    <property type="nucleotide sequence ID" value="NZ_FONX01000003.1"/>
</dbReference>
<protein>
    <submittedName>
        <fullName evidence="3">Tripartite-type tricarboxylate transporter, receptor component TctC</fullName>
    </submittedName>
</protein>
<dbReference type="CDD" id="cd07012">
    <property type="entry name" value="PBP2_Bug_TTT"/>
    <property type="match status" value="1"/>
</dbReference>
<evidence type="ECO:0000313" key="4">
    <source>
        <dbReference type="Proteomes" id="UP000199119"/>
    </source>
</evidence>
<keyword evidence="3" id="KW-0675">Receptor</keyword>
<accession>A0A1I2BSY5</accession>
<evidence type="ECO:0000313" key="3">
    <source>
        <dbReference type="EMBL" id="SFE59018.1"/>
    </source>
</evidence>
<dbReference type="InterPro" id="IPR042100">
    <property type="entry name" value="Bug_dom1"/>
</dbReference>
<dbReference type="Gene3D" id="3.40.190.10">
    <property type="entry name" value="Periplasmic binding protein-like II"/>
    <property type="match status" value="1"/>
</dbReference>
<dbReference type="Pfam" id="PF03401">
    <property type="entry name" value="TctC"/>
    <property type="match status" value="1"/>
</dbReference>
<dbReference type="InterPro" id="IPR006311">
    <property type="entry name" value="TAT_signal"/>
</dbReference>
<dbReference type="Gene3D" id="3.40.190.150">
    <property type="entry name" value="Bordetella uptake gene, domain 1"/>
    <property type="match status" value="1"/>
</dbReference>
<evidence type="ECO:0000256" key="2">
    <source>
        <dbReference type="SAM" id="SignalP"/>
    </source>
</evidence>